<organism evidence="2 3">
    <name type="scientific">Portunus trituberculatus</name>
    <name type="common">Swimming crab</name>
    <name type="synonym">Neptunus trituberculatus</name>
    <dbReference type="NCBI Taxonomy" id="210409"/>
    <lineage>
        <taxon>Eukaryota</taxon>
        <taxon>Metazoa</taxon>
        <taxon>Ecdysozoa</taxon>
        <taxon>Arthropoda</taxon>
        <taxon>Crustacea</taxon>
        <taxon>Multicrustacea</taxon>
        <taxon>Malacostraca</taxon>
        <taxon>Eumalacostraca</taxon>
        <taxon>Eucarida</taxon>
        <taxon>Decapoda</taxon>
        <taxon>Pleocyemata</taxon>
        <taxon>Brachyura</taxon>
        <taxon>Eubrachyura</taxon>
        <taxon>Portunoidea</taxon>
        <taxon>Portunidae</taxon>
        <taxon>Portuninae</taxon>
        <taxon>Portunus</taxon>
    </lineage>
</organism>
<accession>A0A5B7CI76</accession>
<evidence type="ECO:0000313" key="2">
    <source>
        <dbReference type="EMBL" id="MPC09189.1"/>
    </source>
</evidence>
<sequence length="110" mass="11708">MSMLEKIRERGAEMGRRLSVGMTGGGSSAPRRVSVGTIPTGRDRPACPLSFSPSANRKRTSLECSPGDVSSHLYTAMVGALLAQPAQDVLKVLHFPMFLLFPHSSCCSAS</sequence>
<reference evidence="2 3" key="1">
    <citation type="submission" date="2019-05" db="EMBL/GenBank/DDBJ databases">
        <title>Another draft genome of Portunus trituberculatus and its Hox gene families provides insights of decapod evolution.</title>
        <authorList>
            <person name="Jeong J.-H."/>
            <person name="Song I."/>
            <person name="Kim S."/>
            <person name="Choi T."/>
            <person name="Kim D."/>
            <person name="Ryu S."/>
            <person name="Kim W."/>
        </authorList>
    </citation>
    <scope>NUCLEOTIDE SEQUENCE [LARGE SCALE GENOMIC DNA]</scope>
    <source>
        <tissue evidence="2">Muscle</tissue>
    </source>
</reference>
<protein>
    <submittedName>
        <fullName evidence="2">Uncharacterized protein</fullName>
    </submittedName>
</protein>
<dbReference type="Proteomes" id="UP000324222">
    <property type="component" value="Unassembled WGS sequence"/>
</dbReference>
<feature type="region of interest" description="Disordered" evidence="1">
    <location>
        <begin position="14"/>
        <end position="62"/>
    </location>
</feature>
<evidence type="ECO:0000313" key="3">
    <source>
        <dbReference type="Proteomes" id="UP000324222"/>
    </source>
</evidence>
<dbReference type="EMBL" id="VSRR010000058">
    <property type="protein sequence ID" value="MPC09189.1"/>
    <property type="molecule type" value="Genomic_DNA"/>
</dbReference>
<proteinExistence type="predicted"/>
<name>A0A5B7CI76_PORTR</name>
<evidence type="ECO:0000256" key="1">
    <source>
        <dbReference type="SAM" id="MobiDB-lite"/>
    </source>
</evidence>
<gene>
    <name evidence="2" type="ORF">E2C01_001793</name>
</gene>
<dbReference type="AlphaFoldDB" id="A0A5B7CI76"/>
<comment type="caution">
    <text evidence="2">The sequence shown here is derived from an EMBL/GenBank/DDBJ whole genome shotgun (WGS) entry which is preliminary data.</text>
</comment>
<keyword evidence="3" id="KW-1185">Reference proteome</keyword>